<dbReference type="AlphaFoldDB" id="A0AAE9ZHQ2"/>
<dbReference type="RefSeq" id="WP_274494758.1">
    <property type="nucleotide sequence ID" value="NZ_CP118166.1"/>
</dbReference>
<organism evidence="2 3">
    <name type="scientific">Hyphococcus flavus</name>
    <dbReference type="NCBI Taxonomy" id="1866326"/>
    <lineage>
        <taxon>Bacteria</taxon>
        <taxon>Pseudomonadati</taxon>
        <taxon>Pseudomonadota</taxon>
        <taxon>Alphaproteobacteria</taxon>
        <taxon>Parvularculales</taxon>
        <taxon>Parvularculaceae</taxon>
        <taxon>Hyphococcus</taxon>
    </lineage>
</organism>
<sequence length="83" mass="8543">MKKMLIAMSVLGLAVSPTLAGDLEEYCVGYTTESGGDPSGCSCLADAADDAMAEELMGVESEADMEMLSDASKEAIAACWPDA</sequence>
<name>A0AAE9ZHQ2_9PROT</name>
<evidence type="ECO:0000313" key="3">
    <source>
        <dbReference type="Proteomes" id="UP001214043"/>
    </source>
</evidence>
<keyword evidence="1" id="KW-0732">Signal</keyword>
<accession>A0AAE9ZHQ2</accession>
<proteinExistence type="predicted"/>
<keyword evidence="3" id="KW-1185">Reference proteome</keyword>
<feature type="signal peptide" evidence="1">
    <location>
        <begin position="1"/>
        <end position="20"/>
    </location>
</feature>
<feature type="chain" id="PRO_5041983488" evidence="1">
    <location>
        <begin position="21"/>
        <end position="83"/>
    </location>
</feature>
<gene>
    <name evidence="2" type="ORF">PUV54_06325</name>
</gene>
<reference evidence="2" key="1">
    <citation type="submission" date="2023-02" db="EMBL/GenBank/DDBJ databases">
        <title>Genome sequence of Hyphococcus flavus.</title>
        <authorList>
            <person name="Rong J.-C."/>
            <person name="Zhao Q."/>
            <person name="Yi M."/>
            <person name="Wu J.-Y."/>
        </authorList>
    </citation>
    <scope>NUCLEOTIDE SEQUENCE</scope>
    <source>
        <strain evidence="2">MCCC 1K03223</strain>
    </source>
</reference>
<evidence type="ECO:0000256" key="1">
    <source>
        <dbReference type="SAM" id="SignalP"/>
    </source>
</evidence>
<evidence type="ECO:0000313" key="2">
    <source>
        <dbReference type="EMBL" id="WDI32812.1"/>
    </source>
</evidence>
<dbReference type="KEGG" id="hfl:PUV54_06325"/>
<dbReference type="EMBL" id="CP118166">
    <property type="protein sequence ID" value="WDI32812.1"/>
    <property type="molecule type" value="Genomic_DNA"/>
</dbReference>
<dbReference type="Proteomes" id="UP001214043">
    <property type="component" value="Chromosome"/>
</dbReference>
<protein>
    <submittedName>
        <fullName evidence="2">Uncharacterized protein</fullName>
    </submittedName>
</protein>